<evidence type="ECO:0000256" key="6">
    <source>
        <dbReference type="ARBA" id="ARBA00022989"/>
    </source>
</evidence>
<dbReference type="STRING" id="36844.SAMN04488501_101252"/>
<feature type="transmembrane region" description="Helical" evidence="9">
    <location>
        <begin position="12"/>
        <end position="32"/>
    </location>
</feature>
<keyword evidence="7 8" id="KW-0472">Membrane</keyword>
<dbReference type="RefSeq" id="WP_052222682.1">
    <property type="nucleotide sequence ID" value="NZ_LHUR01000042.1"/>
</dbReference>
<dbReference type="PANTHER" id="PTHR38438:SF1">
    <property type="entry name" value="RIBOFLAVIN TRANSPORTER RIBU"/>
    <property type="match status" value="1"/>
</dbReference>
<dbReference type="GO" id="GO:0032217">
    <property type="term" value="F:riboflavin transmembrane transporter activity"/>
    <property type="evidence" value="ECO:0007669"/>
    <property type="project" value="UniProtKB-UniRule"/>
</dbReference>
<evidence type="ECO:0000313" key="10">
    <source>
        <dbReference type="EMBL" id="KOA18333.1"/>
    </source>
</evidence>
<dbReference type="Pfam" id="PF12822">
    <property type="entry name" value="ECF_trnsprt"/>
    <property type="match status" value="1"/>
</dbReference>
<accession>A0A0L6Z6A1</accession>
<feature type="transmembrane region" description="Helical" evidence="9">
    <location>
        <begin position="82"/>
        <end position="101"/>
    </location>
</feature>
<evidence type="ECO:0000256" key="3">
    <source>
        <dbReference type="ARBA" id="ARBA00022448"/>
    </source>
</evidence>
<comment type="caution">
    <text evidence="10">The sequence shown here is derived from an EMBL/GenBank/DDBJ whole genome shotgun (WGS) entry which is preliminary data.</text>
</comment>
<keyword evidence="6 9" id="KW-1133">Transmembrane helix</keyword>
<feature type="transmembrane region" description="Helical" evidence="9">
    <location>
        <begin position="163"/>
        <end position="187"/>
    </location>
</feature>
<dbReference type="EMBL" id="LHUR01000042">
    <property type="protein sequence ID" value="KOA18333.1"/>
    <property type="molecule type" value="Genomic_DNA"/>
</dbReference>
<keyword evidence="4 8" id="KW-1003">Cell membrane</keyword>
<gene>
    <name evidence="10" type="primary">ribU</name>
    <name evidence="10" type="ORF">CLHOM_32310</name>
</gene>
<dbReference type="InterPro" id="IPR024529">
    <property type="entry name" value="ECF_trnsprt_substrate-spec"/>
</dbReference>
<dbReference type="InterPro" id="IPR025720">
    <property type="entry name" value="RibU"/>
</dbReference>
<evidence type="ECO:0000256" key="5">
    <source>
        <dbReference type="ARBA" id="ARBA00022692"/>
    </source>
</evidence>
<proteinExistence type="inferred from homology"/>
<evidence type="ECO:0000256" key="1">
    <source>
        <dbReference type="ARBA" id="ARBA00004651"/>
    </source>
</evidence>
<dbReference type="PIRSF" id="PIRSF037778">
    <property type="entry name" value="UCP037778_transp_RibU"/>
    <property type="match status" value="1"/>
</dbReference>
<keyword evidence="5 9" id="KW-0812">Transmembrane</keyword>
<comment type="subcellular location">
    <subcellularLocation>
        <location evidence="1">Cell membrane</location>
        <topology evidence="1">Multi-pass membrane protein</topology>
    </subcellularLocation>
</comment>
<dbReference type="Gene3D" id="1.10.1760.20">
    <property type="match status" value="1"/>
</dbReference>
<comment type="function">
    <text evidence="8">Probably a riboflavin-binding protein that interacts with the energy-coupling factor (ECF) ABC-transporter complex.</text>
</comment>
<keyword evidence="11" id="KW-1185">Reference proteome</keyword>
<evidence type="ECO:0000256" key="4">
    <source>
        <dbReference type="ARBA" id="ARBA00022475"/>
    </source>
</evidence>
<comment type="similarity">
    <text evidence="2 8">Belongs to the prokaryotic riboflavin transporter (P-RFT) (TC 2.A.87) family.</text>
</comment>
<name>A0A0L6Z6A1_9CLOT</name>
<sequence length="210" mass="22740">MKNNKLNTMIKISLLSVMAFILMFFEMALPIFPDFLKIDISEIPALLGAFALGPVEGIAIELFKNVLKLIFKGTQSGFVGEFANFIVGSILVFTAGSIYKAKKSKKTALIGLAVGSLAMAVAASVLNYTIFLPLFAKVYKAPIDAFVAMGSKVNPNIKSLKDLVLWSILPFNLLKAVVVSVITIPIYKSVSPVLHKDEVLEDSKKNALGN</sequence>
<evidence type="ECO:0000256" key="8">
    <source>
        <dbReference type="PIRNR" id="PIRNR037778"/>
    </source>
</evidence>
<protein>
    <recommendedName>
        <fullName evidence="8">Riboflavin transporter</fullName>
    </recommendedName>
</protein>
<keyword evidence="3 8" id="KW-0813">Transport</keyword>
<evidence type="ECO:0000256" key="2">
    <source>
        <dbReference type="ARBA" id="ARBA00005540"/>
    </source>
</evidence>
<evidence type="ECO:0000256" key="9">
    <source>
        <dbReference type="SAM" id="Phobius"/>
    </source>
</evidence>
<evidence type="ECO:0000313" key="11">
    <source>
        <dbReference type="Proteomes" id="UP000037043"/>
    </source>
</evidence>
<dbReference type="GO" id="GO:0005886">
    <property type="term" value="C:plasma membrane"/>
    <property type="evidence" value="ECO:0007669"/>
    <property type="project" value="UniProtKB-SubCell"/>
</dbReference>
<reference evidence="11" key="1">
    <citation type="submission" date="2015-08" db="EMBL/GenBank/DDBJ databases">
        <title>Genome sequence of the strict anaerobe Clostridium homopropionicum LuHBu1 (DSM 5847T).</title>
        <authorList>
            <person name="Poehlein A."/>
            <person name="Beck M."/>
            <person name="Schiel-Bengelsdorf B."/>
            <person name="Bengelsdorf F.R."/>
            <person name="Daniel R."/>
            <person name="Duerre P."/>
        </authorList>
    </citation>
    <scope>NUCLEOTIDE SEQUENCE [LARGE SCALE GENOMIC DNA]</scope>
    <source>
        <strain evidence="11">DSM 5847</strain>
    </source>
</reference>
<evidence type="ECO:0000256" key="7">
    <source>
        <dbReference type="ARBA" id="ARBA00023136"/>
    </source>
</evidence>
<dbReference type="PATRIC" id="fig|1121318.3.peg.3230"/>
<dbReference type="PANTHER" id="PTHR38438">
    <property type="entry name" value="RIBOFLAVIN TRANSPORTER RIBU"/>
    <property type="match status" value="1"/>
</dbReference>
<dbReference type="Proteomes" id="UP000037043">
    <property type="component" value="Unassembled WGS sequence"/>
</dbReference>
<feature type="transmembrane region" description="Helical" evidence="9">
    <location>
        <begin position="108"/>
        <end position="130"/>
    </location>
</feature>
<dbReference type="AlphaFoldDB" id="A0A0L6Z6A1"/>
<organism evidence="10 11">
    <name type="scientific">Clostridium homopropionicum DSM 5847</name>
    <dbReference type="NCBI Taxonomy" id="1121318"/>
    <lineage>
        <taxon>Bacteria</taxon>
        <taxon>Bacillati</taxon>
        <taxon>Bacillota</taxon>
        <taxon>Clostridia</taxon>
        <taxon>Eubacteriales</taxon>
        <taxon>Clostridiaceae</taxon>
        <taxon>Clostridium</taxon>
    </lineage>
</organism>